<dbReference type="AlphaFoldDB" id="W2TIN1"/>
<evidence type="ECO:0000313" key="2">
    <source>
        <dbReference type="EMBL" id="ETN81439.1"/>
    </source>
</evidence>
<keyword evidence="3" id="KW-1185">Reference proteome</keyword>
<dbReference type="KEGG" id="nai:NECAME_02119"/>
<evidence type="ECO:0000313" key="3">
    <source>
        <dbReference type="Proteomes" id="UP000053676"/>
    </source>
</evidence>
<dbReference type="EMBL" id="KI658727">
    <property type="protein sequence ID" value="ETN81439.1"/>
    <property type="molecule type" value="Genomic_DNA"/>
</dbReference>
<evidence type="ECO:0000256" key="1">
    <source>
        <dbReference type="SAM" id="MobiDB-lite"/>
    </source>
</evidence>
<protein>
    <submittedName>
        <fullName evidence="2">Uncharacterized protein</fullName>
    </submittedName>
</protein>
<proteinExistence type="predicted"/>
<feature type="region of interest" description="Disordered" evidence="1">
    <location>
        <begin position="47"/>
        <end position="68"/>
    </location>
</feature>
<name>W2TIN1_NECAM</name>
<organism evidence="2 3">
    <name type="scientific">Necator americanus</name>
    <name type="common">Human hookworm</name>
    <dbReference type="NCBI Taxonomy" id="51031"/>
    <lineage>
        <taxon>Eukaryota</taxon>
        <taxon>Metazoa</taxon>
        <taxon>Ecdysozoa</taxon>
        <taxon>Nematoda</taxon>
        <taxon>Chromadorea</taxon>
        <taxon>Rhabditida</taxon>
        <taxon>Rhabditina</taxon>
        <taxon>Rhabditomorpha</taxon>
        <taxon>Strongyloidea</taxon>
        <taxon>Ancylostomatidae</taxon>
        <taxon>Bunostominae</taxon>
        <taxon>Necator</taxon>
    </lineage>
</organism>
<sequence>MTTAPATHRQINFVPLPELLEENRCVEAAGDARPPVCFALVKISSKMKISPKSSRDASSEASTAKLAQ</sequence>
<gene>
    <name evidence="2" type="ORF">NECAME_02119</name>
</gene>
<reference evidence="3" key="1">
    <citation type="journal article" date="2014" name="Nat. Genet.">
        <title>Genome of the human hookworm Necator americanus.</title>
        <authorList>
            <person name="Tang Y.T."/>
            <person name="Gao X."/>
            <person name="Rosa B.A."/>
            <person name="Abubucker S."/>
            <person name="Hallsworth-Pepin K."/>
            <person name="Martin J."/>
            <person name="Tyagi R."/>
            <person name="Heizer E."/>
            <person name="Zhang X."/>
            <person name="Bhonagiri-Palsikar V."/>
            <person name="Minx P."/>
            <person name="Warren W.C."/>
            <person name="Wang Q."/>
            <person name="Zhan B."/>
            <person name="Hotez P.J."/>
            <person name="Sternberg P.W."/>
            <person name="Dougall A."/>
            <person name="Gaze S.T."/>
            <person name="Mulvenna J."/>
            <person name="Sotillo J."/>
            <person name="Ranganathan S."/>
            <person name="Rabelo E.M."/>
            <person name="Wilson R.K."/>
            <person name="Felgner P.L."/>
            <person name="Bethony J."/>
            <person name="Hawdon J.M."/>
            <person name="Gasser R.B."/>
            <person name="Loukas A."/>
            <person name="Mitreva M."/>
        </authorList>
    </citation>
    <scope>NUCLEOTIDE SEQUENCE [LARGE SCALE GENOMIC DNA]</scope>
</reference>
<accession>W2TIN1</accession>
<dbReference type="Proteomes" id="UP000053676">
    <property type="component" value="Unassembled WGS sequence"/>
</dbReference>